<keyword evidence="4" id="KW-1185">Reference proteome</keyword>
<comment type="caution">
    <text evidence="3">The sequence shown here is derived from an EMBL/GenBank/DDBJ whole genome shotgun (WGS) entry which is preliminary data.</text>
</comment>
<feature type="region of interest" description="Disordered" evidence="1">
    <location>
        <begin position="1"/>
        <end position="31"/>
    </location>
</feature>
<name>A0A9W7BCX3_9STRA</name>
<dbReference type="InterPro" id="IPR032675">
    <property type="entry name" value="LRR_dom_sf"/>
</dbReference>
<proteinExistence type="predicted"/>
<evidence type="ECO:0000313" key="4">
    <source>
        <dbReference type="Proteomes" id="UP001165160"/>
    </source>
</evidence>
<gene>
    <name evidence="3" type="ORF">TrVE_jg6358</name>
</gene>
<keyword evidence="2" id="KW-0472">Membrane</keyword>
<keyword evidence="2" id="KW-1133">Transmembrane helix</keyword>
<reference evidence="4" key="1">
    <citation type="journal article" date="2023" name="Commun. Biol.">
        <title>Genome analysis of Parmales, the sister group of diatoms, reveals the evolutionary specialization of diatoms from phago-mixotrophs to photoautotrophs.</title>
        <authorList>
            <person name="Ban H."/>
            <person name="Sato S."/>
            <person name="Yoshikawa S."/>
            <person name="Yamada K."/>
            <person name="Nakamura Y."/>
            <person name="Ichinomiya M."/>
            <person name="Sato N."/>
            <person name="Blanc-Mathieu R."/>
            <person name="Endo H."/>
            <person name="Kuwata A."/>
            <person name="Ogata H."/>
        </authorList>
    </citation>
    <scope>NUCLEOTIDE SEQUENCE [LARGE SCALE GENOMIC DNA]</scope>
    <source>
        <strain evidence="4">NIES 3699</strain>
    </source>
</reference>
<sequence>MSDPNSLNGGGDDSTVLEGSEMDSTADETPAIGGDDFIASDDFMRLFVGFVTVDTLVAMRWLDRKWQKVVEKKLTKVKQDEPFGGIIVHGGNHISIGEAVSAARKERMKQVTNVVFLLNITKVGVHACMFASILVVVDIPEGITSIGYGSFCRCSSLKEIKFPKSLTSIGERSFYYCSSLEEVDLLHTNVQELGTNAFYNCTSLREMKIPDSLQTFGSDVFYSCSKLVPSDANIKGNKAVVAHLRSIIVHGGNDLSYDEANSAARKERMKQVRKVVFLLNITKVGNFACFKASNLVTVDIPEGITSIGFRSFAWCSSLKEIKFPKSLTSIGRSSFRYCSSLEKVDLLHTKVQYLGTNAFAFCTSLREMKVPDSLQKFGVYVFYSCSKLVPSNINVSDSNAVVAYLRSQQKEEKRRKKRKQKGTTRLEEMYRSRFEALYSKHAPHKFKKISSVMAKYKGNLGEALAAAEEKYAGEAGPPLPAALVKSHWSRG</sequence>
<dbReference type="SUPFAM" id="SSF52058">
    <property type="entry name" value="L domain-like"/>
    <property type="match status" value="1"/>
</dbReference>
<dbReference type="Proteomes" id="UP001165160">
    <property type="component" value="Unassembled WGS sequence"/>
</dbReference>
<dbReference type="InterPro" id="IPR053139">
    <property type="entry name" value="Surface_bspA-like"/>
</dbReference>
<dbReference type="PANTHER" id="PTHR45661:SF3">
    <property type="entry name" value="IG-LIKE DOMAIN-CONTAINING PROTEIN"/>
    <property type="match status" value="1"/>
</dbReference>
<accession>A0A9W7BCX3</accession>
<dbReference type="Gene3D" id="3.80.10.10">
    <property type="entry name" value="Ribonuclease Inhibitor"/>
    <property type="match status" value="2"/>
</dbReference>
<feature type="transmembrane region" description="Helical" evidence="2">
    <location>
        <begin position="43"/>
        <end position="62"/>
    </location>
</feature>
<dbReference type="InterPro" id="IPR026906">
    <property type="entry name" value="LRR_5"/>
</dbReference>
<dbReference type="PANTHER" id="PTHR45661">
    <property type="entry name" value="SURFACE ANTIGEN"/>
    <property type="match status" value="1"/>
</dbReference>
<dbReference type="Pfam" id="PF13306">
    <property type="entry name" value="LRR_5"/>
    <property type="match status" value="2"/>
</dbReference>
<organism evidence="3 4">
    <name type="scientific">Triparma verrucosa</name>
    <dbReference type="NCBI Taxonomy" id="1606542"/>
    <lineage>
        <taxon>Eukaryota</taxon>
        <taxon>Sar</taxon>
        <taxon>Stramenopiles</taxon>
        <taxon>Ochrophyta</taxon>
        <taxon>Bolidophyceae</taxon>
        <taxon>Parmales</taxon>
        <taxon>Triparmaceae</taxon>
        <taxon>Triparma</taxon>
    </lineage>
</organism>
<keyword evidence="2" id="KW-0812">Transmembrane</keyword>
<dbReference type="AlphaFoldDB" id="A0A9W7BCX3"/>
<dbReference type="EMBL" id="BRXX01000051">
    <property type="protein sequence ID" value="GMH85650.1"/>
    <property type="molecule type" value="Genomic_DNA"/>
</dbReference>
<evidence type="ECO:0000256" key="1">
    <source>
        <dbReference type="SAM" id="MobiDB-lite"/>
    </source>
</evidence>
<protein>
    <submittedName>
        <fullName evidence="3">Uncharacterized protein</fullName>
    </submittedName>
</protein>
<evidence type="ECO:0000313" key="3">
    <source>
        <dbReference type="EMBL" id="GMH85650.1"/>
    </source>
</evidence>
<feature type="transmembrane region" description="Helical" evidence="2">
    <location>
        <begin position="114"/>
        <end position="137"/>
    </location>
</feature>
<evidence type="ECO:0000256" key="2">
    <source>
        <dbReference type="SAM" id="Phobius"/>
    </source>
</evidence>